<dbReference type="EMBL" id="MRCA01000017">
    <property type="protein sequence ID" value="OKH11582.1"/>
    <property type="molecule type" value="Genomic_DNA"/>
</dbReference>
<dbReference type="GeneID" id="35796724"/>
<evidence type="ECO:0000313" key="2">
    <source>
        <dbReference type="EMBL" id="OKH11582.1"/>
    </source>
</evidence>
<reference evidence="2 3" key="1">
    <citation type="submission" date="2016-11" db="EMBL/GenBank/DDBJ databases">
        <title>Draft Genome Sequences of Nine Cyanobacterial Strains from Diverse Habitats.</title>
        <authorList>
            <person name="Zhu T."/>
            <person name="Hou S."/>
            <person name="Lu X."/>
            <person name="Hess W.R."/>
        </authorList>
    </citation>
    <scope>NUCLEOTIDE SEQUENCE [LARGE SCALE GENOMIC DNA]</scope>
    <source>
        <strain evidence="2 3">NIES-592</strain>
    </source>
</reference>
<proteinExistence type="predicted"/>
<dbReference type="Proteomes" id="UP000186391">
    <property type="component" value="Unassembled WGS sequence"/>
</dbReference>
<feature type="compositionally biased region" description="Basic and acidic residues" evidence="1">
    <location>
        <begin position="73"/>
        <end position="86"/>
    </location>
</feature>
<feature type="region of interest" description="Disordered" evidence="1">
    <location>
        <begin position="57"/>
        <end position="90"/>
    </location>
</feature>
<organism evidence="2 3">
    <name type="scientific">Fischerella major NIES-592</name>
    <dbReference type="NCBI Taxonomy" id="210994"/>
    <lineage>
        <taxon>Bacteria</taxon>
        <taxon>Bacillati</taxon>
        <taxon>Cyanobacteriota</taxon>
        <taxon>Cyanophyceae</taxon>
        <taxon>Nostocales</taxon>
        <taxon>Hapalosiphonaceae</taxon>
        <taxon>Fischerella</taxon>
    </lineage>
</organism>
<name>A0A1U7GU83_9CYAN</name>
<comment type="caution">
    <text evidence="2">The sequence shown here is derived from an EMBL/GenBank/DDBJ whole genome shotgun (WGS) entry which is preliminary data.</text>
</comment>
<accession>A0A1U7GU83</accession>
<evidence type="ECO:0000256" key="1">
    <source>
        <dbReference type="SAM" id="MobiDB-lite"/>
    </source>
</evidence>
<keyword evidence="3" id="KW-1185">Reference proteome</keyword>
<dbReference type="AlphaFoldDB" id="A0A1U7GU83"/>
<evidence type="ECO:0000313" key="3">
    <source>
        <dbReference type="Proteomes" id="UP000186391"/>
    </source>
</evidence>
<gene>
    <name evidence="2" type="ORF">NIES592_21310</name>
</gene>
<dbReference type="OrthoDB" id="492479at2"/>
<feature type="compositionally biased region" description="Polar residues" evidence="1">
    <location>
        <begin position="63"/>
        <end position="72"/>
    </location>
</feature>
<sequence length="101" mass="11321">MRHPFDLDISELEKLGLCFEELSYDQSEKVTGGYNYFLPPELVSLRVQDVFTTLALGEEGGDDSNQNSGTTTTRKDYTSPDGRTKSTEVVTNSWRSNFVTS</sequence>
<protein>
    <submittedName>
        <fullName evidence="2">Uncharacterized protein</fullName>
    </submittedName>
</protein>
<dbReference type="RefSeq" id="WP_009455048.1">
    <property type="nucleotide sequence ID" value="NZ_MRCA01000017.1"/>
</dbReference>